<accession>A0A1W1CFY7</accession>
<reference evidence="2" key="1">
    <citation type="submission" date="2016-10" db="EMBL/GenBank/DDBJ databases">
        <authorList>
            <person name="de Groot N.N."/>
        </authorList>
    </citation>
    <scope>NUCLEOTIDE SEQUENCE</scope>
</reference>
<dbReference type="NCBIfam" id="TIGR00426">
    <property type="entry name" value="competence protein ComEA helix-hairpin-helix repeat region"/>
    <property type="match status" value="1"/>
</dbReference>
<proteinExistence type="predicted"/>
<dbReference type="PANTHER" id="PTHR21180:SF32">
    <property type="entry name" value="ENDONUCLEASE_EXONUCLEASE_PHOSPHATASE FAMILY DOMAIN-CONTAINING PROTEIN 1"/>
    <property type="match status" value="1"/>
</dbReference>
<dbReference type="GO" id="GO:0006281">
    <property type="term" value="P:DNA repair"/>
    <property type="evidence" value="ECO:0007669"/>
    <property type="project" value="InterPro"/>
</dbReference>
<dbReference type="EMBL" id="FPHK01000078">
    <property type="protein sequence ID" value="SFV64674.1"/>
    <property type="molecule type" value="Genomic_DNA"/>
</dbReference>
<dbReference type="SUPFAM" id="SSF47781">
    <property type="entry name" value="RuvA domain 2-like"/>
    <property type="match status" value="1"/>
</dbReference>
<dbReference type="SMART" id="SM00278">
    <property type="entry name" value="HhH1"/>
    <property type="match status" value="2"/>
</dbReference>
<feature type="domain" description="Helix-hairpin-helix DNA-binding motif class 1" evidence="1">
    <location>
        <begin position="56"/>
        <end position="75"/>
    </location>
</feature>
<dbReference type="InterPro" id="IPR010994">
    <property type="entry name" value="RuvA_2-like"/>
</dbReference>
<dbReference type="Gene3D" id="1.10.150.280">
    <property type="entry name" value="AF1531-like domain"/>
    <property type="match status" value="1"/>
</dbReference>
<evidence type="ECO:0000259" key="1">
    <source>
        <dbReference type="SMART" id="SM00278"/>
    </source>
</evidence>
<protein>
    <submittedName>
        <fullName evidence="2">Putative DNA transport competence protein</fullName>
    </submittedName>
</protein>
<dbReference type="AlphaFoldDB" id="A0A1W1CFY7"/>
<feature type="domain" description="Helix-hairpin-helix DNA-binding motif class 1" evidence="1">
    <location>
        <begin position="26"/>
        <end position="45"/>
    </location>
</feature>
<dbReference type="InterPro" id="IPR051675">
    <property type="entry name" value="Endo/Exo/Phosphatase_dom_1"/>
</dbReference>
<dbReference type="PANTHER" id="PTHR21180">
    <property type="entry name" value="ENDONUCLEASE/EXONUCLEASE/PHOSPHATASE FAMILY DOMAIN-CONTAINING PROTEIN 1"/>
    <property type="match status" value="1"/>
</dbReference>
<evidence type="ECO:0000313" key="2">
    <source>
        <dbReference type="EMBL" id="SFV64674.1"/>
    </source>
</evidence>
<dbReference type="InterPro" id="IPR003583">
    <property type="entry name" value="Hlx-hairpin-Hlx_DNA-bd_motif"/>
</dbReference>
<dbReference type="InterPro" id="IPR004509">
    <property type="entry name" value="Competence_ComEA_HhH"/>
</dbReference>
<organism evidence="2">
    <name type="scientific">hydrothermal vent metagenome</name>
    <dbReference type="NCBI Taxonomy" id="652676"/>
    <lineage>
        <taxon>unclassified sequences</taxon>
        <taxon>metagenomes</taxon>
        <taxon>ecological metagenomes</taxon>
    </lineage>
</organism>
<dbReference type="GO" id="GO:0003677">
    <property type="term" value="F:DNA binding"/>
    <property type="evidence" value="ECO:0007669"/>
    <property type="project" value="InterPro"/>
</dbReference>
<sequence length="83" mass="9478">MKIITAMLLLASFLFAAVDINTATYDELVSLKKIGPKKAKRILEYRKKHKCFKDLKELKKVKGIKKKTIKKNKGNIVVGECKK</sequence>
<gene>
    <name evidence="2" type="ORF">MNB_SM-6-549</name>
</gene>
<name>A0A1W1CFY7_9ZZZZ</name>
<dbReference type="Pfam" id="PF12836">
    <property type="entry name" value="HHH_3"/>
    <property type="match status" value="1"/>
</dbReference>